<dbReference type="InterPro" id="IPR001466">
    <property type="entry name" value="Beta-lactam-related"/>
</dbReference>
<dbReference type="RefSeq" id="WP_077847003.1">
    <property type="nucleotide sequence ID" value="NZ_LZZM01000119.1"/>
</dbReference>
<dbReference type="OrthoDB" id="9773047at2"/>
<dbReference type="Proteomes" id="UP000190890">
    <property type="component" value="Unassembled WGS sequence"/>
</dbReference>
<dbReference type="Gene3D" id="3.40.710.10">
    <property type="entry name" value="DD-peptidase/beta-lactamase superfamily"/>
    <property type="match status" value="1"/>
</dbReference>
<feature type="domain" description="Beta-lactamase-related" evidence="1">
    <location>
        <begin position="42"/>
        <end position="301"/>
    </location>
</feature>
<dbReference type="InterPro" id="IPR050789">
    <property type="entry name" value="Diverse_Enzym_Activities"/>
</dbReference>
<evidence type="ECO:0000313" key="3">
    <source>
        <dbReference type="Proteomes" id="UP000190890"/>
    </source>
</evidence>
<dbReference type="AlphaFoldDB" id="A0A1S8TMH4"/>
<dbReference type="Pfam" id="PF00144">
    <property type="entry name" value="Beta-lactamase"/>
    <property type="match status" value="1"/>
</dbReference>
<dbReference type="GO" id="GO:0019875">
    <property type="term" value="F:6-aminohexanoate-dimer hydrolase activity"/>
    <property type="evidence" value="ECO:0007669"/>
    <property type="project" value="UniProtKB-EC"/>
</dbReference>
<dbReference type="PANTHER" id="PTHR43283">
    <property type="entry name" value="BETA-LACTAMASE-RELATED"/>
    <property type="match status" value="1"/>
</dbReference>
<gene>
    <name evidence="2" type="primary">nylB'</name>
    <name evidence="2" type="ORF">CLPUN_18400</name>
</gene>
<evidence type="ECO:0000313" key="2">
    <source>
        <dbReference type="EMBL" id="OOM78792.1"/>
    </source>
</evidence>
<organism evidence="2 3">
    <name type="scientific">Clostridium puniceum</name>
    <dbReference type="NCBI Taxonomy" id="29367"/>
    <lineage>
        <taxon>Bacteria</taxon>
        <taxon>Bacillati</taxon>
        <taxon>Bacillota</taxon>
        <taxon>Clostridia</taxon>
        <taxon>Eubacteriales</taxon>
        <taxon>Clostridiaceae</taxon>
        <taxon>Clostridium</taxon>
    </lineage>
</organism>
<reference evidence="2 3" key="1">
    <citation type="submission" date="2016-05" db="EMBL/GenBank/DDBJ databases">
        <title>Microbial solvent formation.</title>
        <authorList>
            <person name="Poehlein A."/>
            <person name="Montoya Solano J.D."/>
            <person name="Flitsch S."/>
            <person name="Krabben P."/>
            <person name="Duerre P."/>
            <person name="Daniel R."/>
        </authorList>
    </citation>
    <scope>NUCLEOTIDE SEQUENCE [LARGE SCALE GENOMIC DNA]</scope>
    <source>
        <strain evidence="2 3">DSM 2619</strain>
    </source>
</reference>
<keyword evidence="3" id="KW-1185">Reference proteome</keyword>
<comment type="caution">
    <text evidence="2">The sequence shown here is derived from an EMBL/GenBank/DDBJ whole genome shotgun (WGS) entry which is preliminary data.</text>
</comment>
<proteinExistence type="predicted"/>
<evidence type="ECO:0000259" key="1">
    <source>
        <dbReference type="Pfam" id="PF00144"/>
    </source>
</evidence>
<dbReference type="STRING" id="29367.CLPUN_18400"/>
<accession>A0A1S8TMH4</accession>
<keyword evidence="2" id="KW-0378">Hydrolase</keyword>
<dbReference type="EC" id="3.5.1.46" evidence="2"/>
<protein>
    <submittedName>
        <fullName evidence="2">6-aminohexanoate-dimer hydrolase</fullName>
        <ecNumber evidence="2">3.5.1.46</ecNumber>
    </submittedName>
</protein>
<name>A0A1S8TMH4_9CLOT</name>
<dbReference type="SUPFAM" id="SSF56601">
    <property type="entry name" value="beta-lactamase/transpeptidase-like"/>
    <property type="match status" value="1"/>
</dbReference>
<dbReference type="EMBL" id="LZZM01000119">
    <property type="protein sequence ID" value="OOM78792.1"/>
    <property type="molecule type" value="Genomic_DNA"/>
</dbReference>
<dbReference type="InterPro" id="IPR012338">
    <property type="entry name" value="Beta-lactam/transpept-like"/>
</dbReference>
<sequence>MDSIFKEITPEKVGVPSKAILKFIKQLEENQVNIHSFFMAIGNEVFAEGYWKPFNKEFQHRMYSVGKSFTSIAIGLLQEEGKLKITDYICDYFLDKIPKDGVHDYIKKTTIKDMLTMRTAHNKTTYKVENNNDWVESFFTIKPSHYPGTIFSYDTSATHVLSALVERLSGKSLMDYLREKVLNHIDFSKEAKFLKDPMGISQGGSGLICTMRDLAKLTYICMNDGYYRGKQLIPKEYLHQATKKQVDTFIQPVIDEQQGYGFQFWKSRYNGFTLYGMGGQLSICLPQYKIIFTTTADTQGNPTGLQNIYDAFWQQIFPFIEKKYTPLKNNELYKPLKNDENYIQLKEKIDNLSTKPIQGEIVSSYSNKINGKKYILESNSMGIKFLKITFDKTEGFIEYENNDGKFKILFILGKTNQFNEKSFKIPIMISAAWTSENILCLQVNLIGYVLGSIRVNIGFNNEFVTISMKKSVEGILNNYDGIATGIAYE</sequence>
<dbReference type="PANTHER" id="PTHR43283:SF7">
    <property type="entry name" value="BETA-LACTAMASE-RELATED DOMAIN-CONTAINING PROTEIN"/>
    <property type="match status" value="1"/>
</dbReference>